<gene>
    <name evidence="1" type="ORF">SCP_0903060</name>
</gene>
<evidence type="ECO:0000313" key="2">
    <source>
        <dbReference type="Proteomes" id="UP000287166"/>
    </source>
</evidence>
<protein>
    <submittedName>
        <fullName evidence="1">Uncharacterized protein</fullName>
    </submittedName>
</protein>
<dbReference type="GeneID" id="38783344"/>
<keyword evidence="2" id="KW-1185">Reference proteome</keyword>
<dbReference type="RefSeq" id="XP_027617340.1">
    <property type="nucleotide sequence ID" value="XM_027761539.1"/>
</dbReference>
<sequence>MMPLCPLLLPPGDQIHCIGTLTDFFTVSTVLGDVSFQYQPTYHDLGHFSMIYRDTTAPAGQVATLARGAEYYDFIRQYDLSDGVAILQLFVYAQKLVIVSGAAQAGVHPMGGALVAAPPLQLTSLINTVGLTAPPSVASVSTLSLTQAYLKHEFPMMKAQIDH</sequence>
<dbReference type="InParanoid" id="A0A401GW21"/>
<dbReference type="Proteomes" id="UP000287166">
    <property type="component" value="Unassembled WGS sequence"/>
</dbReference>
<reference evidence="1 2" key="1">
    <citation type="journal article" date="2018" name="Sci. Rep.">
        <title>Genome sequence of the cauliflower mushroom Sparassis crispa (Hanabiratake) and its association with beneficial usage.</title>
        <authorList>
            <person name="Kiyama R."/>
            <person name="Furutani Y."/>
            <person name="Kawaguchi K."/>
            <person name="Nakanishi T."/>
        </authorList>
    </citation>
    <scope>NUCLEOTIDE SEQUENCE [LARGE SCALE GENOMIC DNA]</scope>
</reference>
<organism evidence="1 2">
    <name type="scientific">Sparassis crispa</name>
    <dbReference type="NCBI Taxonomy" id="139825"/>
    <lineage>
        <taxon>Eukaryota</taxon>
        <taxon>Fungi</taxon>
        <taxon>Dikarya</taxon>
        <taxon>Basidiomycota</taxon>
        <taxon>Agaricomycotina</taxon>
        <taxon>Agaricomycetes</taxon>
        <taxon>Polyporales</taxon>
        <taxon>Sparassidaceae</taxon>
        <taxon>Sparassis</taxon>
    </lineage>
</organism>
<name>A0A401GW21_9APHY</name>
<dbReference type="EMBL" id="BFAD01000009">
    <property type="protein sequence ID" value="GBE86427.1"/>
    <property type="molecule type" value="Genomic_DNA"/>
</dbReference>
<accession>A0A401GW21</accession>
<dbReference type="AlphaFoldDB" id="A0A401GW21"/>
<comment type="caution">
    <text evidence="1">The sequence shown here is derived from an EMBL/GenBank/DDBJ whole genome shotgun (WGS) entry which is preliminary data.</text>
</comment>
<proteinExistence type="predicted"/>
<evidence type="ECO:0000313" key="1">
    <source>
        <dbReference type="EMBL" id="GBE86427.1"/>
    </source>
</evidence>